<accession>A0A552X4P2</accession>
<evidence type="ECO:0000256" key="1">
    <source>
        <dbReference type="ARBA" id="ARBA00022679"/>
    </source>
</evidence>
<sequence length="258" mass="29100">MTGIEKEQLAIRLPRHVAIIMDGNGRWAEKQGKRRTHGHRAGAEAVRRAITFARRNGIEALTLFAFSSENWNRPAQEVNVLMELFMSVLKREIPELAANDIRLRIIGDVSRFNKRLQKRIREAEEATAHNTALTLNIAANYGGRWDITQATQQLATKVAEGQLIASEITETLISEHLSLASGPEPDLLIRTGGEVRISNFLLWQLAYAELYFTDVLWPDFDEMTFAEAIDSYVRRERRFGLTSAQIQQLAGAGALQED</sequence>
<dbReference type="GO" id="GO:0016094">
    <property type="term" value="P:polyprenol biosynthetic process"/>
    <property type="evidence" value="ECO:0007669"/>
    <property type="project" value="TreeGrafter"/>
</dbReference>
<feature type="binding site" evidence="2">
    <location>
        <begin position="23"/>
        <end position="26"/>
    </location>
    <ligand>
        <name>substrate</name>
    </ligand>
</feature>
<dbReference type="InterPro" id="IPR001441">
    <property type="entry name" value="UPP_synth-like"/>
</dbReference>
<comment type="cofactor">
    <cofactor evidence="2">
        <name>Mg(2+)</name>
        <dbReference type="ChEBI" id="CHEBI:18420"/>
    </cofactor>
    <text evidence="2">Binds 2 magnesium ions per subunit.</text>
</comment>
<dbReference type="PANTHER" id="PTHR10291">
    <property type="entry name" value="DEHYDRODOLICHYL DIPHOSPHATE SYNTHASE FAMILY MEMBER"/>
    <property type="match status" value="1"/>
</dbReference>
<dbReference type="HAMAP" id="MF_01139">
    <property type="entry name" value="ISPT"/>
    <property type="match status" value="1"/>
</dbReference>
<dbReference type="InterPro" id="IPR036424">
    <property type="entry name" value="UPP_synth-like_sf"/>
</dbReference>
<dbReference type="OrthoDB" id="4191603at2"/>
<feature type="binding site" evidence="2">
    <location>
        <position position="71"/>
    </location>
    <ligand>
        <name>substrate</name>
    </ligand>
</feature>
<feature type="binding site" evidence="2">
    <location>
        <position position="209"/>
    </location>
    <ligand>
        <name>Mg(2+)</name>
        <dbReference type="ChEBI" id="CHEBI:18420"/>
    </ligand>
</feature>
<organism evidence="3 4">
    <name type="scientific">Aliidiomarina halalkaliphila</name>
    <dbReference type="NCBI Taxonomy" id="2593535"/>
    <lineage>
        <taxon>Bacteria</taxon>
        <taxon>Pseudomonadati</taxon>
        <taxon>Pseudomonadota</taxon>
        <taxon>Gammaproteobacteria</taxon>
        <taxon>Alteromonadales</taxon>
        <taxon>Idiomarinaceae</taxon>
        <taxon>Aliidiomarina</taxon>
    </lineage>
</organism>
<feature type="binding site" evidence="2">
    <location>
        <position position="22"/>
    </location>
    <ligand>
        <name>Mg(2+)</name>
        <dbReference type="ChEBI" id="CHEBI:18420"/>
    </ligand>
</feature>
<keyword evidence="2" id="KW-0133">Cell shape</keyword>
<dbReference type="Gene3D" id="3.40.1180.10">
    <property type="entry name" value="Decaprenyl diphosphate synthase-like"/>
    <property type="match status" value="1"/>
</dbReference>
<reference evidence="3 4" key="1">
    <citation type="submission" date="2019-07" db="EMBL/GenBank/DDBJ databases">
        <authorList>
            <person name="Yang M."/>
            <person name="Zhao D."/>
            <person name="Xiang H."/>
        </authorList>
    </citation>
    <scope>NUCLEOTIDE SEQUENCE [LARGE SCALE GENOMIC DNA]</scope>
    <source>
        <strain evidence="3 4">IM1326</strain>
    </source>
</reference>
<comment type="catalytic activity">
    <reaction evidence="2">
        <text>8 isopentenyl diphosphate + (2E,6E)-farnesyl diphosphate = di-trans,octa-cis-undecaprenyl diphosphate + 8 diphosphate</text>
        <dbReference type="Rhea" id="RHEA:27551"/>
        <dbReference type="ChEBI" id="CHEBI:33019"/>
        <dbReference type="ChEBI" id="CHEBI:58405"/>
        <dbReference type="ChEBI" id="CHEBI:128769"/>
        <dbReference type="ChEBI" id="CHEBI:175763"/>
        <dbReference type="EC" id="2.5.1.31"/>
    </reaction>
</comment>
<dbReference type="NCBIfam" id="TIGR00055">
    <property type="entry name" value="uppS"/>
    <property type="match status" value="1"/>
</dbReference>
<comment type="function">
    <text evidence="2">Catalyzes the sequential condensation of isopentenyl diphosphate (IPP) with (2E,6E)-farnesyl diphosphate (E,E-FPP) to yield (2Z,6Z,10Z,14Z,18Z,22Z,26Z,30Z,34E,38E)-undecaprenyl diphosphate (di-trans,octa-cis-UPP). UPP is the precursor of glycosyl carrier lipid in the biosynthesis of bacterial cell wall polysaccharide components such as peptidoglycan and lipopolysaccharide.</text>
</comment>
<dbReference type="NCBIfam" id="NF011405">
    <property type="entry name" value="PRK14830.1"/>
    <property type="match status" value="1"/>
</dbReference>
<proteinExistence type="inferred from homology"/>
<dbReference type="FunFam" id="3.40.1180.10:FF:000001">
    <property type="entry name" value="(2E,6E)-farnesyl-diphosphate-specific ditrans,polycis-undecaprenyl-diphosphate synthase"/>
    <property type="match status" value="1"/>
</dbReference>
<protein>
    <recommendedName>
        <fullName evidence="2">Ditrans,polycis-undecaprenyl-diphosphate synthase ((2E,6E)-farnesyl-diphosphate specific)</fullName>
        <ecNumber evidence="2">2.5.1.31</ecNumber>
    </recommendedName>
    <alternativeName>
        <fullName evidence="2">Ditrans,polycis-undecaprenylcistransferase</fullName>
    </alternativeName>
    <alternativeName>
        <fullName evidence="2">Undecaprenyl diphosphate synthase</fullName>
        <shortName evidence="2">UDS</shortName>
    </alternativeName>
    <alternativeName>
        <fullName evidence="2">Undecaprenyl pyrophosphate synthase</fullName>
        <shortName evidence="2">UPP synthase</shortName>
    </alternativeName>
</protein>
<feature type="binding site" evidence="2">
    <location>
        <position position="73"/>
    </location>
    <ligand>
        <name>substrate</name>
    </ligand>
</feature>
<comment type="similarity">
    <text evidence="2">Belongs to the UPP synthase family.</text>
</comment>
<comment type="subunit">
    <text evidence="2">Homodimer.</text>
</comment>
<dbReference type="GO" id="GO:0009252">
    <property type="term" value="P:peptidoglycan biosynthetic process"/>
    <property type="evidence" value="ECO:0007669"/>
    <property type="project" value="UniProtKB-UniRule"/>
</dbReference>
<keyword evidence="2" id="KW-0961">Cell wall biogenesis/degradation</keyword>
<evidence type="ECO:0000313" key="4">
    <source>
        <dbReference type="Proteomes" id="UP000320359"/>
    </source>
</evidence>
<feature type="binding site" evidence="2">
    <location>
        <position position="190"/>
    </location>
    <ligand>
        <name>substrate</name>
    </ligand>
</feature>
<dbReference type="RefSeq" id="WP_143233995.1">
    <property type="nucleotide sequence ID" value="NZ_VJWL01000001.1"/>
</dbReference>
<dbReference type="Proteomes" id="UP000320359">
    <property type="component" value="Unassembled WGS sequence"/>
</dbReference>
<name>A0A552X4P2_9GAMM</name>
<dbReference type="GO" id="GO:0000287">
    <property type="term" value="F:magnesium ion binding"/>
    <property type="evidence" value="ECO:0007669"/>
    <property type="project" value="UniProtKB-UniRule"/>
</dbReference>
<feature type="binding site" evidence="2">
    <location>
        <begin position="196"/>
        <end position="198"/>
    </location>
    <ligand>
        <name>substrate</name>
    </ligand>
</feature>
<keyword evidence="1 2" id="KW-0808">Transferase</keyword>
<comment type="caution">
    <text evidence="3">The sequence shown here is derived from an EMBL/GenBank/DDBJ whole genome shotgun (WGS) entry which is preliminary data.</text>
</comment>
<evidence type="ECO:0000256" key="2">
    <source>
        <dbReference type="HAMAP-Rule" id="MF_01139"/>
    </source>
</evidence>
<dbReference type="EC" id="2.5.1.31" evidence="2"/>
<feature type="binding site" evidence="2">
    <location>
        <begin position="67"/>
        <end position="69"/>
    </location>
    <ligand>
        <name>substrate</name>
    </ligand>
</feature>
<dbReference type="PROSITE" id="PS01066">
    <property type="entry name" value="UPP_SYNTHASE"/>
    <property type="match status" value="1"/>
</dbReference>
<dbReference type="GO" id="GO:0005829">
    <property type="term" value="C:cytosol"/>
    <property type="evidence" value="ECO:0007669"/>
    <property type="project" value="TreeGrafter"/>
</dbReference>
<feature type="binding site" evidence="2">
    <location>
        <position position="27"/>
    </location>
    <ligand>
        <name>substrate</name>
    </ligand>
</feature>
<dbReference type="GO" id="GO:0071555">
    <property type="term" value="P:cell wall organization"/>
    <property type="evidence" value="ECO:0007669"/>
    <property type="project" value="UniProtKB-KW"/>
</dbReference>
<gene>
    <name evidence="2 3" type="primary">uppS</name>
    <name evidence="3" type="ORF">FM042_01530</name>
</gene>
<keyword evidence="2" id="KW-0573">Peptidoglycan synthesis</keyword>
<keyword evidence="2" id="KW-0479">Metal-binding</keyword>
<feature type="binding site" evidence="2">
    <location>
        <position position="35"/>
    </location>
    <ligand>
        <name>substrate</name>
    </ligand>
</feature>
<dbReference type="GO" id="GO:0008360">
    <property type="term" value="P:regulation of cell shape"/>
    <property type="evidence" value="ECO:0007669"/>
    <property type="project" value="UniProtKB-KW"/>
</dbReference>
<feature type="active site" description="Proton acceptor" evidence="2">
    <location>
        <position position="70"/>
    </location>
</feature>
<dbReference type="CDD" id="cd00475">
    <property type="entry name" value="Cis_IPPS"/>
    <property type="match status" value="1"/>
</dbReference>
<feature type="binding site" evidence="2">
    <location>
        <position position="39"/>
    </location>
    <ligand>
        <name>substrate</name>
    </ligand>
</feature>
<dbReference type="SUPFAM" id="SSF64005">
    <property type="entry name" value="Undecaprenyl diphosphate synthase"/>
    <property type="match status" value="1"/>
</dbReference>
<dbReference type="AlphaFoldDB" id="A0A552X4P2"/>
<dbReference type="GO" id="GO:0008834">
    <property type="term" value="F:ditrans,polycis-undecaprenyl-diphosphate synthase [(2E,6E)-farnesyl-diphosphate specific] activity"/>
    <property type="evidence" value="ECO:0007669"/>
    <property type="project" value="UniProtKB-UniRule"/>
</dbReference>
<keyword evidence="2" id="KW-0460">Magnesium</keyword>
<dbReference type="EMBL" id="VJWL01000001">
    <property type="protein sequence ID" value="TRW49573.1"/>
    <property type="molecule type" value="Genomic_DNA"/>
</dbReference>
<feature type="active site" evidence="2">
    <location>
        <position position="22"/>
    </location>
</feature>
<dbReference type="PANTHER" id="PTHR10291:SF0">
    <property type="entry name" value="DEHYDRODOLICHYL DIPHOSPHATE SYNTHASE 2"/>
    <property type="match status" value="1"/>
</dbReference>
<dbReference type="Pfam" id="PF01255">
    <property type="entry name" value="Prenyltransf"/>
    <property type="match status" value="1"/>
</dbReference>
<dbReference type="InterPro" id="IPR018520">
    <property type="entry name" value="UPP_synth-like_CS"/>
</dbReference>
<evidence type="ECO:0000313" key="3">
    <source>
        <dbReference type="EMBL" id="TRW49573.1"/>
    </source>
</evidence>
<keyword evidence="4" id="KW-1185">Reference proteome</keyword>